<organism evidence="2 3">
    <name type="scientific">Eschrichtius robustus</name>
    <name type="common">California gray whale</name>
    <name type="synonym">Eschrichtius gibbosus</name>
    <dbReference type="NCBI Taxonomy" id="9764"/>
    <lineage>
        <taxon>Eukaryota</taxon>
        <taxon>Metazoa</taxon>
        <taxon>Chordata</taxon>
        <taxon>Craniata</taxon>
        <taxon>Vertebrata</taxon>
        <taxon>Euteleostomi</taxon>
        <taxon>Mammalia</taxon>
        <taxon>Eutheria</taxon>
        <taxon>Laurasiatheria</taxon>
        <taxon>Artiodactyla</taxon>
        <taxon>Whippomorpha</taxon>
        <taxon>Cetacea</taxon>
        <taxon>Mysticeti</taxon>
        <taxon>Eschrichtiidae</taxon>
        <taxon>Eschrichtius</taxon>
    </lineage>
</organism>
<gene>
    <name evidence="2" type="ORF">J1605_023252</name>
</gene>
<comment type="caution">
    <text evidence="2">The sequence shown here is derived from an EMBL/GenBank/DDBJ whole genome shotgun (WGS) entry which is preliminary data.</text>
</comment>
<dbReference type="EMBL" id="JAIQCJ010001896">
    <property type="protein sequence ID" value="KAJ8786997.1"/>
    <property type="molecule type" value="Genomic_DNA"/>
</dbReference>
<evidence type="ECO:0000313" key="2">
    <source>
        <dbReference type="EMBL" id="KAJ8786997.1"/>
    </source>
</evidence>
<dbReference type="Proteomes" id="UP001159641">
    <property type="component" value="Unassembled WGS sequence"/>
</dbReference>
<keyword evidence="3" id="KW-1185">Reference proteome</keyword>
<evidence type="ECO:0000256" key="1">
    <source>
        <dbReference type="SAM" id="MobiDB-lite"/>
    </source>
</evidence>
<proteinExistence type="predicted"/>
<dbReference type="AlphaFoldDB" id="A0AB34H734"/>
<sequence length="102" mass="11113">MSQREENQRQGAAEDPQMALALNLDPALMKKSDAEGPRLLFPESELSIRIGRAGLLSGKLPAADPGPSETGETQAWWREGWQGNARCCVLSSQSTHPTVARR</sequence>
<evidence type="ECO:0000313" key="3">
    <source>
        <dbReference type="Proteomes" id="UP001159641"/>
    </source>
</evidence>
<accession>A0AB34H734</accession>
<protein>
    <submittedName>
        <fullName evidence="2">Uncharacterized protein</fullName>
    </submittedName>
</protein>
<feature type="region of interest" description="Disordered" evidence="1">
    <location>
        <begin position="1"/>
        <end position="20"/>
    </location>
</feature>
<name>A0AB34H734_ESCRO</name>
<reference evidence="2 3" key="1">
    <citation type="submission" date="2022-11" db="EMBL/GenBank/DDBJ databases">
        <title>Whole genome sequence of Eschrichtius robustus ER-17-0199.</title>
        <authorList>
            <person name="Bruniche-Olsen A."/>
            <person name="Black A.N."/>
            <person name="Fields C.J."/>
            <person name="Walden K."/>
            <person name="Dewoody J.A."/>
        </authorList>
    </citation>
    <scope>NUCLEOTIDE SEQUENCE [LARGE SCALE GENOMIC DNA]</scope>
    <source>
        <strain evidence="2">ER-17-0199</strain>
        <tissue evidence="2">Blubber</tissue>
    </source>
</reference>